<dbReference type="EMBL" id="LO017727">
    <property type="protein sequence ID" value="CRH07190.1"/>
    <property type="molecule type" value="Genomic_DNA"/>
</dbReference>
<gene>
    <name evidence="1" type="ORF">MAGMO_3046</name>
</gene>
<dbReference type="Gene3D" id="3.30.160.150">
    <property type="entry name" value="Lipoprotein like domain"/>
    <property type="match status" value="1"/>
</dbReference>
<accession>A0A1S7LK21</accession>
<reference evidence="1" key="1">
    <citation type="submission" date="2015-04" db="EMBL/GenBank/DDBJ databases">
        <authorList>
            <person name="Syromyatnikov M.Y."/>
            <person name="Popov V.N."/>
        </authorList>
    </citation>
    <scope>NUCLEOTIDE SEQUENCE</scope>
    <source>
        <strain evidence="1">MO-1</strain>
    </source>
</reference>
<dbReference type="Pfam" id="PF04390">
    <property type="entry name" value="LptE"/>
    <property type="match status" value="1"/>
</dbReference>
<organism evidence="1">
    <name type="scientific">Magnetococcus massalia (strain MO-1)</name>
    <dbReference type="NCBI Taxonomy" id="451514"/>
    <lineage>
        <taxon>Bacteria</taxon>
        <taxon>Pseudomonadati</taxon>
        <taxon>Pseudomonadota</taxon>
        <taxon>Magnetococcia</taxon>
        <taxon>Magnetococcales</taxon>
        <taxon>Magnetococcaceae</taxon>
        <taxon>Magnetococcus</taxon>
    </lineage>
</organism>
<dbReference type="InterPro" id="IPR007485">
    <property type="entry name" value="LPS_assembly_LptE"/>
</dbReference>
<proteinExistence type="predicted"/>
<dbReference type="GO" id="GO:0043165">
    <property type="term" value="P:Gram-negative-bacterium-type cell outer membrane assembly"/>
    <property type="evidence" value="ECO:0007669"/>
    <property type="project" value="InterPro"/>
</dbReference>
<evidence type="ECO:0008006" key="2">
    <source>
        <dbReference type="Google" id="ProtNLM"/>
    </source>
</evidence>
<dbReference type="PROSITE" id="PS51257">
    <property type="entry name" value="PROKAR_LIPOPROTEIN"/>
    <property type="match status" value="1"/>
</dbReference>
<name>A0A1S7LK21_MAGMO</name>
<evidence type="ECO:0000313" key="1">
    <source>
        <dbReference type="EMBL" id="CRH07190.1"/>
    </source>
</evidence>
<protein>
    <recommendedName>
        <fullName evidence="2">LPS-assembly lipoprotein LptE</fullName>
    </recommendedName>
</protein>
<sequence>MDRFMRRWIFPLFALLLLAGCNGYHFTYMPEFGGDPLPPAKVKVIGVGAQEQPRLARLLEEQMQMRMGGNEVRQAKASTTVLEVLLQPLKRTLRLQEKSGRSDQYRITVTARPVWLMHGKIANPTLPKVEARVNYYEMEAATTNQEAQDRAREEVINQLVENLTTILYEPPSQK</sequence>
<dbReference type="GO" id="GO:0019867">
    <property type="term" value="C:outer membrane"/>
    <property type="evidence" value="ECO:0007669"/>
    <property type="project" value="InterPro"/>
</dbReference>
<dbReference type="AlphaFoldDB" id="A0A1S7LK21"/>